<dbReference type="RefSeq" id="YP_851113.1">
    <property type="nucleotide sequence ID" value="NC_008562.1"/>
</dbReference>
<protein>
    <submittedName>
        <fullName evidence="1">Uncharacterized protein</fullName>
    </submittedName>
</protein>
<name>A0A7L3_9CAUD</name>
<keyword evidence="2" id="KW-1185">Reference proteome</keyword>
<sequence length="117" mass="13253">MMITPVDAPQVIRYGIAVYAPPLPSVDSLTLEILYSESPNPRLIPCSTSTRLWKRESEQGERGTLFLWKKDNQLTQGYYTLILEANNRRGYCSIALTAPTDYWIVGLPYSIYPPIAL</sequence>
<evidence type="ECO:0000313" key="1">
    <source>
        <dbReference type="EMBL" id="BAF36190.1"/>
    </source>
</evidence>
<accession>A0A7L3</accession>
<evidence type="ECO:0000313" key="2">
    <source>
        <dbReference type="Proteomes" id="UP000001249"/>
    </source>
</evidence>
<dbReference type="KEGG" id="vg:4484354"/>
<dbReference type="EMBL" id="AB231700">
    <property type="protein sequence ID" value="BAF36190.1"/>
    <property type="molecule type" value="Genomic_DNA"/>
</dbReference>
<organism evidence="1 2">
    <name type="scientific">Microcystis phage LMM01</name>
    <dbReference type="NCBI Taxonomy" id="2856824"/>
    <lineage>
        <taxon>Viruses</taxon>
        <taxon>Duplodnaviria</taxon>
        <taxon>Heunggongvirae</taxon>
        <taxon>Uroviricota</taxon>
        <taxon>Caudoviricetes</taxon>
        <taxon>Fukuivirus</taxon>
        <taxon>Fukuivirus LMM01</taxon>
    </lineage>
</organism>
<dbReference type="Proteomes" id="UP000001249">
    <property type="component" value="Segment"/>
</dbReference>
<proteinExistence type="predicted"/>
<reference evidence="2" key="1">
    <citation type="journal article" date="2008" name="J. Bacteriol.">
        <title>Ma-LMM01 infecting toxic Microcystis aeruginosa illuminates diverse cyanophage genome strategies.</title>
        <authorList>
            <person name="Yoshida T."/>
            <person name="Nagasaki K."/>
            <person name="Takashima Y."/>
            <person name="Shirai Y."/>
            <person name="Tomaru Y."/>
            <person name="Takao Y."/>
            <person name="Sakamoto S."/>
            <person name="Hiroishi S."/>
            <person name="Ogata H."/>
        </authorList>
    </citation>
    <scope>NUCLEOTIDE SEQUENCE</scope>
</reference>
<dbReference type="GeneID" id="4484354"/>